<feature type="active site" evidence="4">
    <location>
        <position position="100"/>
    </location>
</feature>
<evidence type="ECO:0000256" key="1">
    <source>
        <dbReference type="ARBA" id="ARBA00022723"/>
    </source>
</evidence>
<dbReference type="NCBIfam" id="NF005602">
    <property type="entry name" value="PRK07338.1"/>
    <property type="match status" value="1"/>
</dbReference>
<feature type="active site" description="Proton acceptor" evidence="4">
    <location>
        <position position="161"/>
    </location>
</feature>
<evidence type="ECO:0000313" key="6">
    <source>
        <dbReference type="EMBL" id="PWV61043.1"/>
    </source>
</evidence>
<dbReference type="PANTHER" id="PTHR43808:SF9">
    <property type="entry name" value="BLL0789 PROTEIN"/>
    <property type="match status" value="1"/>
</dbReference>
<dbReference type="SUPFAM" id="SSF55031">
    <property type="entry name" value="Bacterial exopeptidase dimerisation domain"/>
    <property type="match status" value="1"/>
</dbReference>
<evidence type="ECO:0000256" key="4">
    <source>
        <dbReference type="PIRSR" id="PIRSR037238-1"/>
    </source>
</evidence>
<dbReference type="GO" id="GO:0004180">
    <property type="term" value="F:carboxypeptidase activity"/>
    <property type="evidence" value="ECO:0007669"/>
    <property type="project" value="UniProtKB-KW"/>
</dbReference>
<dbReference type="RefSeq" id="WP_110018721.1">
    <property type="nucleotide sequence ID" value="NZ_QGTJ01000006.1"/>
</dbReference>
<dbReference type="EMBL" id="QGTJ01000006">
    <property type="protein sequence ID" value="PWV61043.1"/>
    <property type="molecule type" value="Genomic_DNA"/>
</dbReference>
<evidence type="ECO:0000259" key="5">
    <source>
        <dbReference type="Pfam" id="PF07687"/>
    </source>
</evidence>
<dbReference type="InterPro" id="IPR011650">
    <property type="entry name" value="Peptidase_M20_dimer"/>
</dbReference>
<comment type="caution">
    <text evidence="6">The sequence shown here is derived from an EMBL/GenBank/DDBJ whole genome shotgun (WGS) entry which is preliminary data.</text>
</comment>
<keyword evidence="2" id="KW-0378">Hydrolase</keyword>
<dbReference type="Proteomes" id="UP000246569">
    <property type="component" value="Unassembled WGS sequence"/>
</dbReference>
<dbReference type="Pfam" id="PF01546">
    <property type="entry name" value="Peptidase_M20"/>
    <property type="match status" value="1"/>
</dbReference>
<proteinExistence type="predicted"/>
<dbReference type="PIRSF" id="PIRSF037238">
    <property type="entry name" value="Carboxypeptidase_G2"/>
    <property type="match status" value="1"/>
</dbReference>
<dbReference type="Pfam" id="PF07687">
    <property type="entry name" value="M20_dimer"/>
    <property type="match status" value="1"/>
</dbReference>
<evidence type="ECO:0000313" key="7">
    <source>
        <dbReference type="Proteomes" id="UP000246569"/>
    </source>
</evidence>
<dbReference type="GO" id="GO:0046872">
    <property type="term" value="F:metal ion binding"/>
    <property type="evidence" value="ECO:0007669"/>
    <property type="project" value="UniProtKB-KW"/>
</dbReference>
<keyword evidence="6" id="KW-0121">Carboxypeptidase</keyword>
<keyword evidence="6" id="KW-0645">Protease</keyword>
<protein>
    <submittedName>
        <fullName evidence="6">Glutamate carboxypeptidase</fullName>
    </submittedName>
</protein>
<dbReference type="InterPro" id="IPR050072">
    <property type="entry name" value="Peptidase_M20A"/>
</dbReference>
<gene>
    <name evidence="6" type="ORF">C7443_10657</name>
</gene>
<name>A0A317MUK8_9GAMM</name>
<dbReference type="InterPro" id="IPR036264">
    <property type="entry name" value="Bact_exopeptidase_dim_dom"/>
</dbReference>
<evidence type="ECO:0000256" key="2">
    <source>
        <dbReference type="ARBA" id="ARBA00022801"/>
    </source>
</evidence>
<feature type="domain" description="Peptidase M20 dimerisation" evidence="5">
    <location>
        <begin position="197"/>
        <end position="298"/>
    </location>
</feature>
<accession>A0A317MUK8</accession>
<evidence type="ECO:0000256" key="3">
    <source>
        <dbReference type="ARBA" id="ARBA00023285"/>
    </source>
</evidence>
<reference evidence="6 7" key="1">
    <citation type="submission" date="2018-05" db="EMBL/GenBank/DDBJ databases">
        <title>Genomic Encyclopedia of Type Strains, Phase IV (KMG-IV): sequencing the most valuable type-strain genomes for metagenomic binning, comparative biology and taxonomic classification.</title>
        <authorList>
            <person name="Goeker M."/>
        </authorList>
    </citation>
    <scope>NUCLEOTIDE SEQUENCE [LARGE SCALE GENOMIC DNA]</scope>
    <source>
        <strain evidence="6 7">DSM 23606</strain>
    </source>
</reference>
<dbReference type="InterPro" id="IPR002933">
    <property type="entry name" value="Peptidase_M20"/>
</dbReference>
<sequence length="413" mass="43955">MDPHAPLLAQLAARRDEMLGEVRAWSAVNSGSRHLAGLHRMSEELASAFAELAPVERIELSPQLSIDSHGQPQQQALGVLLRLRKRSEAPWQVLLVGHYDTVFGVDHPFQEPRWNADGTLNGPGVADLKGGLVVMLHALRALEASPQREQVGWTVLLNPDEEIGSPGSAAHIAAAAREHHLGLVFEPALADGTLAGARKGSGNFTLVVRGRTAHAGRNPQEGRNAVLAAARLATQLADLGGGRAGVTVNPAAIDGGSAVNVVPDLAILRFNVRVGSVEEQHWFEGECARIVDAVAAHDEVSIERHGGFSRPPKTLDARQLALYQLVRDCGTQLGLELHWQPTGGCCDGNNLAAAGLPNVDTLGVRGGAIHSDREFLVVDSLVERARLSALLLLRLAAGEIDPSSFQRPEVPCC</sequence>
<dbReference type="OrthoDB" id="9776600at2"/>
<dbReference type="AlphaFoldDB" id="A0A317MUK8"/>
<keyword evidence="1" id="KW-0479">Metal-binding</keyword>
<dbReference type="Gene3D" id="3.30.70.360">
    <property type="match status" value="1"/>
</dbReference>
<dbReference type="InterPro" id="IPR017150">
    <property type="entry name" value="Pept_M20_glutamate_carboxypep"/>
</dbReference>
<dbReference type="SUPFAM" id="SSF53187">
    <property type="entry name" value="Zn-dependent exopeptidases"/>
    <property type="match status" value="1"/>
</dbReference>
<dbReference type="Gene3D" id="3.40.630.10">
    <property type="entry name" value="Zn peptidases"/>
    <property type="match status" value="1"/>
</dbReference>
<keyword evidence="7" id="KW-1185">Reference proteome</keyword>
<organism evidence="6 7">
    <name type="scientific">Plasticicumulans acidivorans</name>
    <dbReference type="NCBI Taxonomy" id="886464"/>
    <lineage>
        <taxon>Bacteria</taxon>
        <taxon>Pseudomonadati</taxon>
        <taxon>Pseudomonadota</taxon>
        <taxon>Gammaproteobacteria</taxon>
        <taxon>Candidatus Competibacteraceae</taxon>
        <taxon>Plasticicumulans</taxon>
    </lineage>
</organism>
<keyword evidence="3" id="KW-0170">Cobalt</keyword>
<dbReference type="PANTHER" id="PTHR43808">
    <property type="entry name" value="ACETYLORNITHINE DEACETYLASE"/>
    <property type="match status" value="1"/>
</dbReference>